<dbReference type="Pfam" id="PF08877">
    <property type="entry name" value="MepB-like"/>
    <property type="match status" value="1"/>
</dbReference>
<dbReference type="RefSeq" id="WP_268210176.1">
    <property type="nucleotide sequence ID" value="NZ_JANSKK010000017.1"/>
</dbReference>
<accession>A0A9Q4D7G1</accession>
<protein>
    <submittedName>
        <fullName evidence="1">MepB family protein</fullName>
    </submittedName>
</protein>
<evidence type="ECO:0000313" key="2">
    <source>
        <dbReference type="Proteomes" id="UP001081438"/>
    </source>
</evidence>
<gene>
    <name evidence="1" type="ORF">NW112_09825</name>
</gene>
<organism evidence="1 2">
    <name type="scientific">Staphylococcus pettenkoferi</name>
    <dbReference type="NCBI Taxonomy" id="170573"/>
    <lineage>
        <taxon>Bacteria</taxon>
        <taxon>Bacillati</taxon>
        <taxon>Bacillota</taxon>
        <taxon>Bacilli</taxon>
        <taxon>Bacillales</taxon>
        <taxon>Staphylococcaceae</taxon>
        <taxon>Staphylococcus</taxon>
    </lineage>
</organism>
<dbReference type="InterPro" id="IPR011235">
    <property type="entry name" value="MepB-like"/>
</dbReference>
<dbReference type="Proteomes" id="UP001081438">
    <property type="component" value="Unassembled WGS sequence"/>
</dbReference>
<name>A0A9Q4D7G1_9STAP</name>
<reference evidence="1" key="1">
    <citation type="journal article" date="2022" name="Int. J. Mol. Sci.">
        <title>Phenotypic and genotypic virulence characterisation of Staphylococcus pettenkoferi strains isolated from human bloodstream and diabetic foot infections.</title>
        <authorList>
            <person name="Magnan C."/>
        </authorList>
    </citation>
    <scope>NUCLEOTIDE SEQUENCE</scope>
    <source>
        <strain evidence="1">NSP020P</strain>
    </source>
</reference>
<dbReference type="PIRSF" id="PIRSF032285">
    <property type="entry name" value="UCP032285"/>
    <property type="match status" value="1"/>
</dbReference>
<dbReference type="Gene3D" id="3.40.1350.140">
    <property type="entry name" value="MepB-like"/>
    <property type="match status" value="1"/>
</dbReference>
<proteinExistence type="predicted"/>
<dbReference type="AlphaFoldDB" id="A0A9Q4D7G1"/>
<sequence>MVEDYISKELISSIISEICNFTYDKFRIDKFNSDYEGFTFEINKTSFKSRLARKTQKKKGYFVSFWCKNEHNENIPLDYTTIENKLIINIIDDGKLGQFIFPKDILKDKNIVKSDKSKGKMAMRVYPSWISDLNTTAKSAQSWQVKYFVNLTNDFNRDNLYSLYFH</sequence>
<dbReference type="EMBL" id="JANSKX010000032">
    <property type="protein sequence ID" value="MCY1595534.1"/>
    <property type="molecule type" value="Genomic_DNA"/>
</dbReference>
<evidence type="ECO:0000313" key="1">
    <source>
        <dbReference type="EMBL" id="MCY1595534.1"/>
    </source>
</evidence>
<dbReference type="InterPro" id="IPR038231">
    <property type="entry name" value="MepB-like_sf"/>
</dbReference>
<comment type="caution">
    <text evidence="1">The sequence shown here is derived from an EMBL/GenBank/DDBJ whole genome shotgun (WGS) entry which is preliminary data.</text>
</comment>